<feature type="chain" id="PRO_5038079967" description="DUF4402 domain-containing protein" evidence="1">
    <location>
        <begin position="24"/>
        <end position="186"/>
    </location>
</feature>
<dbReference type="EMBL" id="JACRAF010000044">
    <property type="protein sequence ID" value="MBI4923089.1"/>
    <property type="molecule type" value="Genomic_DNA"/>
</dbReference>
<sequence>MRLAKLLAVELLAAVVLVVPAYAECLSADQLGNPGPYYGGLYSLPSGMGLTASMGPFKSPVSGSIGMGQPELLPAPGQCQGATTLLLKTSNSNFLFLTQHAVGRITIDYCDGADQNNLSVRPLAFDYVGDVVAANGQQLPGLNGMVDVRVTPNGGGMHSGTVELTGNLQYVAFGGAETFIAQVCVE</sequence>
<dbReference type="AlphaFoldDB" id="A0A933NXM4"/>
<dbReference type="Proteomes" id="UP000782610">
    <property type="component" value="Unassembled WGS sequence"/>
</dbReference>
<gene>
    <name evidence="2" type="ORF">HY834_15200</name>
</gene>
<accession>A0A933NXM4</accession>
<keyword evidence="1" id="KW-0732">Signal</keyword>
<organism evidence="2 3">
    <name type="scientific">Devosia nanyangense</name>
    <dbReference type="NCBI Taxonomy" id="1228055"/>
    <lineage>
        <taxon>Bacteria</taxon>
        <taxon>Pseudomonadati</taxon>
        <taxon>Pseudomonadota</taxon>
        <taxon>Alphaproteobacteria</taxon>
        <taxon>Hyphomicrobiales</taxon>
        <taxon>Devosiaceae</taxon>
        <taxon>Devosia</taxon>
    </lineage>
</organism>
<reference evidence="2" key="1">
    <citation type="submission" date="2020-07" db="EMBL/GenBank/DDBJ databases">
        <title>Huge and variable diversity of episymbiotic CPR bacteria and DPANN archaea in groundwater ecosystems.</title>
        <authorList>
            <person name="He C.Y."/>
            <person name="Keren R."/>
            <person name="Whittaker M."/>
            <person name="Farag I.F."/>
            <person name="Doudna J."/>
            <person name="Cate J.H.D."/>
            <person name="Banfield J.F."/>
        </authorList>
    </citation>
    <scope>NUCLEOTIDE SEQUENCE</scope>
    <source>
        <strain evidence="2">NC_groundwater_1586_Pr3_B-0.1um_66_15</strain>
    </source>
</reference>
<evidence type="ECO:0008006" key="4">
    <source>
        <dbReference type="Google" id="ProtNLM"/>
    </source>
</evidence>
<proteinExistence type="predicted"/>
<name>A0A933NXM4_9HYPH</name>
<evidence type="ECO:0000313" key="2">
    <source>
        <dbReference type="EMBL" id="MBI4923089.1"/>
    </source>
</evidence>
<feature type="signal peptide" evidence="1">
    <location>
        <begin position="1"/>
        <end position="23"/>
    </location>
</feature>
<evidence type="ECO:0000313" key="3">
    <source>
        <dbReference type="Proteomes" id="UP000782610"/>
    </source>
</evidence>
<evidence type="ECO:0000256" key="1">
    <source>
        <dbReference type="SAM" id="SignalP"/>
    </source>
</evidence>
<protein>
    <recommendedName>
        <fullName evidence="4">DUF4402 domain-containing protein</fullName>
    </recommendedName>
</protein>
<comment type="caution">
    <text evidence="2">The sequence shown here is derived from an EMBL/GenBank/DDBJ whole genome shotgun (WGS) entry which is preliminary data.</text>
</comment>